<sequence>MSDCGMCLTASDIGIGVAGDPIAYPHPGCPDHGSCEKFVPGGSADGAGRPLCLECRAYEDEHLWKGGGQ</sequence>
<reference evidence="1 2" key="1">
    <citation type="journal article" date="2013" name="Genome Announc.">
        <title>Draft Genome Sequence of Arthrobacter crystallopoietes Strain BAB-32, Revealing Genes for Bioremediation.</title>
        <authorList>
            <person name="Joshi M.N."/>
            <person name="Pandit A.S."/>
            <person name="Sharma A."/>
            <person name="Pandya R.V."/>
            <person name="Desai S.M."/>
            <person name="Saxena A.K."/>
            <person name="Bagatharia S.B."/>
        </authorList>
    </citation>
    <scope>NUCLEOTIDE SEQUENCE [LARGE SCALE GENOMIC DNA]</scope>
    <source>
        <strain evidence="1 2">BAB-32</strain>
    </source>
</reference>
<dbReference type="OrthoDB" id="3203793at2"/>
<name>N1V0I9_9MICC</name>
<evidence type="ECO:0000313" key="1">
    <source>
        <dbReference type="EMBL" id="EMY33559.1"/>
    </source>
</evidence>
<evidence type="ECO:0000313" key="2">
    <source>
        <dbReference type="Proteomes" id="UP000010729"/>
    </source>
</evidence>
<keyword evidence="2" id="KW-1185">Reference proteome</keyword>
<dbReference type="RefSeq" id="WP_005270133.1">
    <property type="nucleotide sequence ID" value="NZ_ANPE02000169.1"/>
</dbReference>
<comment type="caution">
    <text evidence="1">The sequence shown here is derived from an EMBL/GenBank/DDBJ whole genome shotgun (WGS) entry which is preliminary data.</text>
</comment>
<dbReference type="AlphaFoldDB" id="N1V0I9"/>
<proteinExistence type="predicted"/>
<dbReference type="Proteomes" id="UP000010729">
    <property type="component" value="Unassembled WGS sequence"/>
</dbReference>
<dbReference type="EMBL" id="ANPE02000169">
    <property type="protein sequence ID" value="EMY33559.1"/>
    <property type="molecule type" value="Genomic_DNA"/>
</dbReference>
<protein>
    <submittedName>
        <fullName evidence="1">Uncharacterized protein</fullName>
    </submittedName>
</protein>
<accession>N1V0I9</accession>
<organism evidence="1 2">
    <name type="scientific">Arthrobacter crystallopoietes BAB-32</name>
    <dbReference type="NCBI Taxonomy" id="1246476"/>
    <lineage>
        <taxon>Bacteria</taxon>
        <taxon>Bacillati</taxon>
        <taxon>Actinomycetota</taxon>
        <taxon>Actinomycetes</taxon>
        <taxon>Micrococcales</taxon>
        <taxon>Micrococcaceae</taxon>
        <taxon>Crystallibacter</taxon>
    </lineage>
</organism>
<gene>
    <name evidence="1" type="ORF">D477_014196</name>
</gene>